<dbReference type="KEGG" id="ccot:CCAX7_64020"/>
<dbReference type="InterPro" id="IPR002909">
    <property type="entry name" value="IPT_dom"/>
</dbReference>
<dbReference type="AlphaFoldDB" id="A0A402CQM8"/>
<protein>
    <submittedName>
        <fullName evidence="1">Uncharacterized protein</fullName>
    </submittedName>
</protein>
<reference evidence="1 2" key="1">
    <citation type="journal article" date="2019" name="Int. J. Syst. Evol. Microbiol.">
        <title>Capsulimonas corticalis gen. nov., sp. nov., an aerobic capsulated bacterium, of a novel bacterial order, Capsulimonadales ord. nov., of the class Armatimonadia of the phylum Armatimonadetes.</title>
        <authorList>
            <person name="Li J."/>
            <person name="Kudo C."/>
            <person name="Tonouchi A."/>
        </authorList>
    </citation>
    <scope>NUCLEOTIDE SEQUENCE [LARGE SCALE GENOMIC DNA]</scope>
    <source>
        <strain evidence="1 2">AX-7</strain>
    </source>
</reference>
<dbReference type="InterPro" id="IPR014756">
    <property type="entry name" value="Ig_E-set"/>
</dbReference>
<dbReference type="Proteomes" id="UP000287394">
    <property type="component" value="Chromosome"/>
</dbReference>
<dbReference type="Pfam" id="PF01833">
    <property type="entry name" value="TIG"/>
    <property type="match status" value="4"/>
</dbReference>
<dbReference type="InterPro" id="IPR013783">
    <property type="entry name" value="Ig-like_fold"/>
</dbReference>
<evidence type="ECO:0000313" key="1">
    <source>
        <dbReference type="EMBL" id="BDI34351.1"/>
    </source>
</evidence>
<dbReference type="EMBL" id="AP025739">
    <property type="protein sequence ID" value="BDI34351.1"/>
    <property type="molecule type" value="Genomic_DNA"/>
</dbReference>
<organism evidence="1 2">
    <name type="scientific">Capsulimonas corticalis</name>
    <dbReference type="NCBI Taxonomy" id="2219043"/>
    <lineage>
        <taxon>Bacteria</taxon>
        <taxon>Bacillati</taxon>
        <taxon>Armatimonadota</taxon>
        <taxon>Armatimonadia</taxon>
        <taxon>Capsulimonadales</taxon>
        <taxon>Capsulimonadaceae</taxon>
        <taxon>Capsulimonas</taxon>
    </lineage>
</organism>
<dbReference type="Gene3D" id="2.60.40.10">
    <property type="entry name" value="Immunoglobulins"/>
    <property type="match status" value="4"/>
</dbReference>
<proteinExistence type="predicted"/>
<accession>A0A402CQM8</accession>
<evidence type="ECO:0000313" key="2">
    <source>
        <dbReference type="Proteomes" id="UP000287394"/>
    </source>
</evidence>
<sequence length="397" mass="40007">MQDALALNDSGVILGSGFLNGQYRTYLMKPIAAPAPQAAGLTPDRAAPGSSDVTLTITGTNFDNDSFVSLNGVAQPSSQYVSATQMTVTVPAALMAHVGIVAVKVVTPAPGGGSSGALYFNVAAPRAAITSVTPDRVDPGAANVKLTFTGTNFDPGAVVTINDSYTVTPTVLSSSKLTVALPQNIANTSGSYFARVVNPGWNNASAPVRFLVAKAPPVIASLNPNRIPAGLASFSLYVYGAGFTGASQVSFNGGAPVTPTSILPGRIVVPVPSALLAASGNIPVRVVNSFADGGTSAPSVLSIAARPILTSITPNKVPASGAGEVTITFTGAHFEPGSVVTINDNITVTPTVLSATKLTAVLPTGVASVAGAYFVRVVNPGYANFSNPQRLTVSAAP</sequence>
<dbReference type="CDD" id="cd00102">
    <property type="entry name" value="IPT"/>
    <property type="match status" value="4"/>
</dbReference>
<name>A0A402CQM8_9BACT</name>
<keyword evidence="2" id="KW-1185">Reference proteome</keyword>
<dbReference type="SUPFAM" id="SSF81296">
    <property type="entry name" value="E set domains"/>
    <property type="match status" value="4"/>
</dbReference>
<gene>
    <name evidence="1" type="ORF">CCAX7_64020</name>
</gene>